<proteinExistence type="predicted"/>
<dbReference type="EMBL" id="JBHFEH010000001">
    <property type="protein sequence ID" value="KAL2059059.1"/>
    <property type="molecule type" value="Genomic_DNA"/>
</dbReference>
<name>A0ABR4BQD5_9LECA</name>
<protein>
    <submittedName>
        <fullName evidence="2">Uncharacterized protein</fullName>
    </submittedName>
</protein>
<feature type="region of interest" description="Disordered" evidence="1">
    <location>
        <begin position="1"/>
        <end position="85"/>
    </location>
</feature>
<dbReference type="Proteomes" id="UP001590951">
    <property type="component" value="Unassembled WGS sequence"/>
</dbReference>
<evidence type="ECO:0000313" key="3">
    <source>
        <dbReference type="Proteomes" id="UP001590951"/>
    </source>
</evidence>
<keyword evidence="3" id="KW-1185">Reference proteome</keyword>
<organism evidence="2 3">
    <name type="scientific">Lepraria finkii</name>
    <dbReference type="NCBI Taxonomy" id="1340010"/>
    <lineage>
        <taxon>Eukaryota</taxon>
        <taxon>Fungi</taxon>
        <taxon>Dikarya</taxon>
        <taxon>Ascomycota</taxon>
        <taxon>Pezizomycotina</taxon>
        <taxon>Lecanoromycetes</taxon>
        <taxon>OSLEUM clade</taxon>
        <taxon>Lecanoromycetidae</taxon>
        <taxon>Lecanorales</taxon>
        <taxon>Lecanorineae</taxon>
        <taxon>Stereocaulaceae</taxon>
        <taxon>Lepraria</taxon>
    </lineage>
</organism>
<sequence>MKDASSISKQPEKDTIQSKASQTPEKATAELGWSASEDVTKELRNKLDKAATAQKESEDKTKRLHRELHKAVTTQRELRDTVSGLKSDNRELRAVQTRIQGEANKKYQNLTSLYTRATTLLEPRYGWSRRYKEGMAVTSTKF</sequence>
<reference evidence="2 3" key="1">
    <citation type="submission" date="2024-09" db="EMBL/GenBank/DDBJ databases">
        <title>Rethinking Asexuality: The Enigmatic Case of Functional Sexual Genes in Lepraria (Stereocaulaceae).</title>
        <authorList>
            <person name="Doellman M."/>
            <person name="Sun Y."/>
            <person name="Barcenas-Pena A."/>
            <person name="Lumbsch H.T."/>
            <person name="Grewe F."/>
        </authorList>
    </citation>
    <scope>NUCLEOTIDE SEQUENCE [LARGE SCALE GENOMIC DNA]</scope>
    <source>
        <strain evidence="2 3">Grewe 0041</strain>
    </source>
</reference>
<comment type="caution">
    <text evidence="2">The sequence shown here is derived from an EMBL/GenBank/DDBJ whole genome shotgun (WGS) entry which is preliminary data.</text>
</comment>
<evidence type="ECO:0000313" key="2">
    <source>
        <dbReference type="EMBL" id="KAL2059059.1"/>
    </source>
</evidence>
<accession>A0ABR4BQD5</accession>
<feature type="compositionally biased region" description="Basic and acidic residues" evidence="1">
    <location>
        <begin position="38"/>
        <end position="61"/>
    </location>
</feature>
<evidence type="ECO:0000256" key="1">
    <source>
        <dbReference type="SAM" id="MobiDB-lite"/>
    </source>
</evidence>
<gene>
    <name evidence="2" type="ORF">ABVK25_000351</name>
</gene>